<dbReference type="Gene3D" id="2.130.10.30">
    <property type="entry name" value="Regulator of chromosome condensation 1/beta-lactamase-inhibitor protein II"/>
    <property type="match status" value="1"/>
</dbReference>
<sequence>MSNTNSPNTAIVGFDYDETEDVTPKNIEEVHANNDDLLYVDGLSGKEIVKCLYRRFLNSRHFTYFGNVLFYMLPNNLPELDDECSKYHYDNNHDVHLFAFLNEILDNIDNENETKQQKGRETFNMDAPLRQLSCAINGVHANEKCNKISSVFVLGNGSCSQHYVTQCAASYIAQACHIKGLEQSGEIFMNLKVVHLILDLFNDYSPNDKLFGSQMISYRFNFDESKQLSSIMLIPNWATDFSCTAVSHFHRHRMTLGYDQDDKGLYIRFPTIFYCILHAVIEQTHMGFISKCRLGSAEAAHILNLIPRHEQKNKSWFLAQFEQFVANFLRIGFTSVQVISIINVICAIVLFDVYSILRINVNEATMKGYDTDNGLDSDNGIPMQGNQKISIRNTDILALCFASLGIGLLTTPNSNLTSEEILLKMTFRNSENQTKYNFFASMLYIRLKHRIYHQINKFLVSPGTGSTRSSIYMHCNGGNFIKGTTPSNSSNDLPLFFSEDAMLRVAMSNFFGPGIADAGFGDWCNDEINKLVLPNGAMSKIVLASQKYTESSILDKSLLDDGVINVLHSWGNTKYDYKEILRLESTLYTLPNVFSKLFRYSHNEFISSLFHSRFSLHSSFGQCAAAISYYVFLRNVTSNVTSCHVVFCGKGAVRNEVTPIWDSEDFNRMLTLYMHPLPILDMVISQRDRSRVNVNLDTFLNSYMPLAFVSTRPGLHAAIAGAPKHERARLIFKILGANENSFEILVDRVCIRKSWHVKMLAAASYHIQRILKSVITIQVWWVGHNIFMIKSHLRKLMIRIQSHIRRLSHEKIKSAAVAGRNLSICFIGLVLTMCHLNITLTSYSQKTLQLLHSMEKRYHDKEFSYLQYAAATFIQANWRGALARRRLIKMRHQSFQNFAVVLVQSLIRRVLASVSFLDMHNPRILAATRIQACWRGYLVRCGFEKLKDLKLCLLSIVIKGARLRGIKEHFSFMLTRRKNECKNTQVKKLIMLQSNLPPAFIKVQNLVRMWFVRRQFVHLKKCLETLHGIAMTKLARIGYMEKVEAARRIQSWWRKGGSGTMQSSIFFSGYYLNMREAPALNLLRQELEQYNIYLFSFNAYRDIARVYPKMWAKLPLEYITYIRQVGRSIQEAGLGEHSGIVAIDFAVGGSHSLMLVTYSSGDTALYSWGFNDHGELARPGLTSGLGPLLGPIEFPQVDLDFPEIVTSPRYKIRITSIECGVDFSLALSTCGKLFSWGNNEQGQCGLGHRILVSLEPQSIPFDDVVAYIKAADYHSIVGCSGGIVYSFGNAFGSIIYSPHELSLLTSNSLCKDIYAIACGGRVTCLTSSRLDHAVYVYGILCPFRNLYSLENGILSLCTNGSFIAAIVRADVNYNSKQPKTKLFVWGQLRCILPADMVTGVTTRSALLNQFCEKFETKSKQRQFKGPVSGNVGRCCLVSYPVQVNLDFSPQSVACDGRQIITCSNDNLVYGIQNFELVTTSSGDIVSYDDVSITLSEVAKLKLNPVLYQFVNLPHENKNPHKIKVAYNRHSFSIGYTGI</sequence>
<feature type="repeat" description="RCC1" evidence="2">
    <location>
        <begin position="1231"/>
        <end position="1281"/>
    </location>
</feature>
<keyword evidence="5" id="KW-1185">Reference proteome</keyword>
<dbReference type="PROSITE" id="PS50012">
    <property type="entry name" value="RCC1_3"/>
    <property type="match status" value="2"/>
</dbReference>
<dbReference type="GeneID" id="94336206"/>
<dbReference type="Pfam" id="PF00612">
    <property type="entry name" value="IQ"/>
    <property type="match status" value="2"/>
</dbReference>
<gene>
    <name evidence="4" type="ORF">BdWA1_001908</name>
</gene>
<name>A0AAD9UP96_9APIC</name>
<dbReference type="SUPFAM" id="SSF52540">
    <property type="entry name" value="P-loop containing nucleoside triphosphate hydrolases"/>
    <property type="match status" value="1"/>
</dbReference>
<dbReference type="RefSeq" id="XP_067803501.1">
    <property type="nucleotide sequence ID" value="XM_067946937.1"/>
</dbReference>
<feature type="transmembrane region" description="Helical" evidence="3">
    <location>
        <begin position="338"/>
        <end position="357"/>
    </location>
</feature>
<dbReference type="KEGG" id="bdw:94336206"/>
<reference evidence="4" key="1">
    <citation type="journal article" date="2023" name="Nat. Microbiol.">
        <title>Babesia duncani multi-omics identifies virulence factors and drug targets.</title>
        <authorList>
            <person name="Singh P."/>
            <person name="Lonardi S."/>
            <person name="Liang Q."/>
            <person name="Vydyam P."/>
            <person name="Khabirova E."/>
            <person name="Fang T."/>
            <person name="Gihaz S."/>
            <person name="Thekkiniath J."/>
            <person name="Munshi M."/>
            <person name="Abel S."/>
            <person name="Ciampossin L."/>
            <person name="Batugedara G."/>
            <person name="Gupta M."/>
            <person name="Lu X.M."/>
            <person name="Lenz T."/>
            <person name="Chakravarty S."/>
            <person name="Cornillot E."/>
            <person name="Hu Y."/>
            <person name="Ma W."/>
            <person name="Gonzalez L.M."/>
            <person name="Sanchez S."/>
            <person name="Estrada K."/>
            <person name="Sanchez-Flores A."/>
            <person name="Montero E."/>
            <person name="Harb O.S."/>
            <person name="Le Roch K.G."/>
            <person name="Mamoun C.B."/>
        </authorList>
    </citation>
    <scope>NUCLEOTIDE SEQUENCE</scope>
    <source>
        <strain evidence="4">WA1</strain>
    </source>
</reference>
<dbReference type="CDD" id="cd23767">
    <property type="entry name" value="IQCD"/>
    <property type="match status" value="2"/>
</dbReference>
<dbReference type="InterPro" id="IPR051210">
    <property type="entry name" value="Ub_ligase/GEF_domain"/>
</dbReference>
<dbReference type="SMART" id="SM00015">
    <property type="entry name" value="IQ"/>
    <property type="match status" value="3"/>
</dbReference>
<dbReference type="InterPro" id="IPR000048">
    <property type="entry name" value="IQ_motif_EF-hand-BS"/>
</dbReference>
<keyword evidence="3" id="KW-0472">Membrane</keyword>
<dbReference type="InterPro" id="IPR009091">
    <property type="entry name" value="RCC1/BLIP-II"/>
</dbReference>
<keyword evidence="3" id="KW-0812">Transmembrane</keyword>
<dbReference type="SUPFAM" id="SSF50985">
    <property type="entry name" value="RCC1/BLIP-II"/>
    <property type="match status" value="1"/>
</dbReference>
<dbReference type="EMBL" id="JALLKP010000002">
    <property type="protein sequence ID" value="KAK2196659.1"/>
    <property type="molecule type" value="Genomic_DNA"/>
</dbReference>
<evidence type="ECO:0000313" key="5">
    <source>
        <dbReference type="Proteomes" id="UP001214638"/>
    </source>
</evidence>
<dbReference type="PANTHER" id="PTHR22870:SF445">
    <property type="match status" value="1"/>
</dbReference>
<feature type="repeat" description="RCC1" evidence="2">
    <location>
        <begin position="1163"/>
        <end position="1230"/>
    </location>
</feature>
<dbReference type="Gene3D" id="1.20.5.190">
    <property type="match status" value="2"/>
</dbReference>
<dbReference type="InterPro" id="IPR027417">
    <property type="entry name" value="P-loop_NTPase"/>
</dbReference>
<evidence type="ECO:0000313" key="4">
    <source>
        <dbReference type="EMBL" id="KAK2196659.1"/>
    </source>
</evidence>
<evidence type="ECO:0000256" key="1">
    <source>
        <dbReference type="ARBA" id="ARBA00022737"/>
    </source>
</evidence>
<dbReference type="Pfam" id="PF00415">
    <property type="entry name" value="RCC1"/>
    <property type="match status" value="2"/>
</dbReference>
<evidence type="ECO:0000256" key="2">
    <source>
        <dbReference type="PROSITE-ProRule" id="PRU00235"/>
    </source>
</evidence>
<dbReference type="InterPro" id="IPR000408">
    <property type="entry name" value="Reg_chr_condens"/>
</dbReference>
<dbReference type="PANTHER" id="PTHR22870">
    <property type="entry name" value="REGULATOR OF CHROMOSOME CONDENSATION"/>
    <property type="match status" value="1"/>
</dbReference>
<comment type="caution">
    <text evidence="4">The sequence shown here is derived from an EMBL/GenBank/DDBJ whole genome shotgun (WGS) entry which is preliminary data.</text>
</comment>
<proteinExistence type="predicted"/>
<evidence type="ECO:0000256" key="3">
    <source>
        <dbReference type="SAM" id="Phobius"/>
    </source>
</evidence>
<accession>A0AAD9UP96</accession>
<keyword evidence="3" id="KW-1133">Transmembrane helix</keyword>
<organism evidence="4 5">
    <name type="scientific">Babesia duncani</name>
    <dbReference type="NCBI Taxonomy" id="323732"/>
    <lineage>
        <taxon>Eukaryota</taxon>
        <taxon>Sar</taxon>
        <taxon>Alveolata</taxon>
        <taxon>Apicomplexa</taxon>
        <taxon>Aconoidasida</taxon>
        <taxon>Piroplasmida</taxon>
        <taxon>Babesiidae</taxon>
        <taxon>Babesia</taxon>
    </lineage>
</organism>
<protein>
    <submittedName>
        <fullName evidence="4">Bifunctional Regulator of chromosome condensation</fullName>
    </submittedName>
</protein>
<dbReference type="Proteomes" id="UP001214638">
    <property type="component" value="Unassembled WGS sequence"/>
</dbReference>
<dbReference type="PROSITE" id="PS50096">
    <property type="entry name" value="IQ"/>
    <property type="match status" value="3"/>
</dbReference>
<keyword evidence="1" id="KW-0677">Repeat</keyword>